<keyword evidence="1" id="KW-0472">Membrane</keyword>
<feature type="transmembrane region" description="Helical" evidence="1">
    <location>
        <begin position="49"/>
        <end position="68"/>
    </location>
</feature>
<name>A0P5M6_9PROT</name>
<feature type="transmembrane region" description="Helical" evidence="1">
    <location>
        <begin position="128"/>
        <end position="148"/>
    </location>
</feature>
<proteinExistence type="predicted"/>
<organism evidence="2 3">
    <name type="scientific">Methylophilales bacterium HTCC2181</name>
    <dbReference type="NCBI Taxonomy" id="383631"/>
    <lineage>
        <taxon>Bacteria</taxon>
        <taxon>Pseudomonadati</taxon>
        <taxon>Pseudomonadota</taxon>
        <taxon>Betaproteobacteria</taxon>
        <taxon>Nitrosomonadales</taxon>
        <taxon>OM43 clade</taxon>
    </lineage>
</organism>
<keyword evidence="1" id="KW-0812">Transmembrane</keyword>
<feature type="transmembrane region" description="Helical" evidence="1">
    <location>
        <begin position="80"/>
        <end position="97"/>
    </location>
</feature>
<dbReference type="OrthoDB" id="7596083at2"/>
<dbReference type="Gene3D" id="1.20.1260.100">
    <property type="entry name" value="TspO/MBR protein"/>
    <property type="match status" value="1"/>
</dbReference>
<feature type="transmembrane region" description="Helical" evidence="1">
    <location>
        <begin position="103"/>
        <end position="123"/>
    </location>
</feature>
<gene>
    <name evidence="2" type="ORF">MB2181_02145</name>
</gene>
<protein>
    <recommendedName>
        <fullName evidence="4">Tryptophan-rich sensory protein</fullName>
    </recommendedName>
</protein>
<feature type="transmembrane region" description="Helical" evidence="1">
    <location>
        <begin position="12"/>
        <end position="29"/>
    </location>
</feature>
<comment type="caution">
    <text evidence="2">The sequence shown here is derived from an EMBL/GenBank/DDBJ whole genome shotgun (WGS) entry which is preliminary data.</text>
</comment>
<sequence length="151" mass="17320">MIWLNKQSLIQLSFLVILVTGIINGWVVLMNIEGAMAQRVIGSDLFFPPPYVIGSVWTLLMLGLAFCFNRLHNKKSYQTSVLFLFFACVAYPIYTFGFSSIKIMFAGNLVIIVFATFLSGVVFEKFRYLASIILLIPIWVVFVTYHMFFIY</sequence>
<keyword evidence="1" id="KW-1133">Transmembrane helix</keyword>
<keyword evidence="3" id="KW-1185">Reference proteome</keyword>
<dbReference type="InterPro" id="IPR038330">
    <property type="entry name" value="TspO/MBR-related_sf"/>
</dbReference>
<dbReference type="Proteomes" id="UP000054262">
    <property type="component" value="Unassembled WGS sequence"/>
</dbReference>
<dbReference type="AlphaFoldDB" id="A0P5M6"/>
<evidence type="ECO:0000313" key="2">
    <source>
        <dbReference type="EMBL" id="EAV46836.1"/>
    </source>
</evidence>
<dbReference type="EMBL" id="AAUX01000001">
    <property type="protein sequence ID" value="EAV46836.1"/>
    <property type="molecule type" value="Genomic_DNA"/>
</dbReference>
<evidence type="ECO:0000256" key="1">
    <source>
        <dbReference type="SAM" id="Phobius"/>
    </source>
</evidence>
<evidence type="ECO:0000313" key="3">
    <source>
        <dbReference type="Proteomes" id="UP000054262"/>
    </source>
</evidence>
<reference evidence="2 3" key="1">
    <citation type="submission" date="2006-11" db="EMBL/GenBank/DDBJ databases">
        <authorList>
            <person name="Giovannoni S."/>
            <person name="Vergin K."/>
            <person name="Ferriera S."/>
            <person name="Johnson J."/>
            <person name="Kravitz S."/>
            <person name="Beeson K."/>
            <person name="Sutton G."/>
            <person name="Rogers Y.-H."/>
            <person name="Friedman R."/>
            <person name="Frazier M."/>
            <person name="Venter J.C."/>
        </authorList>
    </citation>
    <scope>NUCLEOTIDE SEQUENCE [LARGE SCALE GENOMIC DNA]</scope>
    <source>
        <strain evidence="2 3">HTCC2181</strain>
    </source>
</reference>
<accession>A0P5M6</accession>
<evidence type="ECO:0008006" key="4">
    <source>
        <dbReference type="Google" id="ProtNLM"/>
    </source>
</evidence>